<reference evidence="2" key="1">
    <citation type="submission" date="2020-07" db="EMBL/GenBank/DDBJ databases">
        <authorList>
            <person name="Nazaruddin N."/>
        </authorList>
    </citation>
    <scope>NUCLEOTIDE SEQUENCE</scope>
</reference>
<dbReference type="PANTHER" id="PTHR23159">
    <property type="entry name" value="CENTROSOMAL PROTEIN 2"/>
    <property type="match status" value="1"/>
</dbReference>
<organism evidence="2 3">
    <name type="scientific">Heterotrigona itama</name>
    <dbReference type="NCBI Taxonomy" id="395501"/>
    <lineage>
        <taxon>Eukaryota</taxon>
        <taxon>Metazoa</taxon>
        <taxon>Ecdysozoa</taxon>
        <taxon>Arthropoda</taxon>
        <taxon>Hexapoda</taxon>
        <taxon>Insecta</taxon>
        <taxon>Pterygota</taxon>
        <taxon>Neoptera</taxon>
        <taxon>Endopterygota</taxon>
        <taxon>Hymenoptera</taxon>
        <taxon>Apocrita</taxon>
        <taxon>Aculeata</taxon>
        <taxon>Apoidea</taxon>
        <taxon>Anthophila</taxon>
        <taxon>Apidae</taxon>
        <taxon>Heterotrigona</taxon>
    </lineage>
</organism>
<keyword evidence="3" id="KW-1185">Reference proteome</keyword>
<feature type="coiled-coil region" evidence="1">
    <location>
        <begin position="1145"/>
        <end position="1270"/>
    </location>
</feature>
<keyword evidence="1" id="KW-0175">Coiled coil</keyword>
<sequence length="1328" mass="154796">MADEYLDNCLPIEVNDDNAFKEKTRIAEVAATTLCRLNSIMKQMQDWRDDRMKLRSNIWRLKLALRVAARETDDTVHAVPLIEHQRAEIKRLETSNKELRKEIDDIKSALVNSDYVTQGTGWKSDDKLVEVKQKYLVERERLNNEIQYLKSRLNEVEEGHEHSSEVEHLKCKLKHFMMVDYTMEIIFTDIVNKVAETIANLSEELVNINDRLHRSRVINNNLYVEIDKLKAVIRHNSGNLMDYQKRIVELDNLTKRLKMELNRLKVNFDGNSWNVSQNCQYNLDNVERLAKGLKNKLRNDHEALLAGGDPDCLKYVQKIIELSVNLKQLHVELARFTGELCPSTRVEITMSNNKHFEQLSTLESTLKEINVEIDKLKNNHVKKHYKIDGGDGLEYLNKIEELEAIIEEARSTMNGLNRRAEGNSNESKDIEKLEDFVGRMCHEIKQLEMIVVSNDRPSTFKKIEQLEGLIVRLRSELAERDDHVNVLERELLDTGNLLEQRIKELEDTQREIVILGEENKVLKEKTRMIEERALEMQRDQEDSRKKLEQLQQVKREASLTRKKLQNLQGDKEGLLKEMGKIRDTLQKKNDEAANALIERNTTERALNAKIADLARNLQITSKENEKLQNKVNELERAKCKRETTIAEKENENAKRSRNEAPEKMKVELQQLKVNLTTSRNSLESANREIADLKMKLKHLVDDKTRLEENVFHLESKKETLVYQLGVERTTAEERLKEISKLKSDYNELDLERANLKKEKEQLNTNLTNVRIEKELLEESVRHVRAKCSVLEDEIDKYACERDNLLEEIRNFRMSNEHLSNKLEDTQTGLNGAGDKIKRLKFENSKLQDDVSGLTLKNVSFEDRVQTLLSEKSRLVMCVNELENKNTKLNGELNEVKTANEYSNVELNKLKTDYSKIRSENTALQVTLDETTQSNETLKKASEELNLKLNAIHSECRILDNQLKILETMNATLKKEKELLEQEYVSSLRSKICKIERDETVTNSKSTFTEQNEQVIERVTEKRETVNGKSGKYPNNKTKLMKAKKELKRMIVENESLRFEMLNLRSQNFEIKMQLARMKDDLLQKQKVVLIEDKTNELAIKPISNKLEIVNLYYKEVDSYSSHGVNNVGALAHINQSNLYPYDRSVTEEEIEIEKLIEIMNKLKVENIALKMEVNSLKYSFVANFTKDEKRKDKLRVANEEIHALKAELTKLRDEKESLRVRLDTAGSKLDRLESEKVALKDELYTLRKINSDLKHKASELQCVYQKLKEKSLGFERCIMRTIKKVKKYTITTDNLDNPDDELKILLKKYISNEEILHSIEQKINIEDI</sequence>
<feature type="coiled-coil region" evidence="1">
    <location>
        <begin position="470"/>
        <end position="821"/>
    </location>
</feature>
<proteinExistence type="predicted"/>
<evidence type="ECO:0000313" key="2">
    <source>
        <dbReference type="EMBL" id="CAD1469662.1"/>
    </source>
</evidence>
<name>A0A6V7GYV3_9HYME</name>
<dbReference type="PANTHER" id="PTHR23159:SF31">
    <property type="entry name" value="CENTROSOME-ASSOCIATED PROTEIN CEP250 ISOFORM X1"/>
    <property type="match status" value="1"/>
</dbReference>
<dbReference type="Gene3D" id="1.10.287.1490">
    <property type="match status" value="1"/>
</dbReference>
<feature type="coiled-coil region" evidence="1">
    <location>
        <begin position="82"/>
        <end position="159"/>
    </location>
</feature>
<accession>A0A6V7GYV3</accession>
<dbReference type="EMBL" id="CAJDYZ010002713">
    <property type="protein sequence ID" value="CAD1469662.1"/>
    <property type="molecule type" value="Genomic_DNA"/>
</dbReference>
<evidence type="ECO:0000313" key="3">
    <source>
        <dbReference type="Proteomes" id="UP000752696"/>
    </source>
</evidence>
<protein>
    <submittedName>
        <fullName evidence="2">Uncharacterized protein</fullName>
    </submittedName>
</protein>
<feature type="coiled-coil region" evidence="1">
    <location>
        <begin position="359"/>
        <end position="426"/>
    </location>
</feature>
<feature type="coiled-coil region" evidence="1">
    <location>
        <begin position="927"/>
        <end position="982"/>
    </location>
</feature>
<evidence type="ECO:0000256" key="1">
    <source>
        <dbReference type="SAM" id="Coils"/>
    </source>
</evidence>
<dbReference type="Proteomes" id="UP000752696">
    <property type="component" value="Unassembled WGS sequence"/>
</dbReference>
<gene>
    <name evidence="2" type="ORF">MHI_LOCUS141183</name>
</gene>
<feature type="coiled-coil region" evidence="1">
    <location>
        <begin position="240"/>
        <end position="303"/>
    </location>
</feature>
<comment type="caution">
    <text evidence="2">The sequence shown here is derived from an EMBL/GenBank/DDBJ whole genome shotgun (WGS) entry which is preliminary data.</text>
</comment>
<dbReference type="OrthoDB" id="7631731at2759"/>